<sequence length="238" mass="26455">MSSAKELYSFGIASIIRNVQFDTAQSRHQEKKFQLNEGQLCDAAVAALQPRTMLPSCRANLASPISVQQGFMGSSAELLFLDLRFGYTPEEAWTVLERWGPHGRQLYLGVEAIDCLLYHTGYRAAGLVMINRLEAEFGRRWPSLHGTKHLAAIPFLLATLDFPEDMGQVTMVAAFSGSAPRVPLYWPALTGFASSFNVAKWTLLRCIVPVLALQYVVLRLADLGRILHEDSRNQQAGE</sequence>
<keyword evidence="2" id="KW-1185">Reference proteome</keyword>
<proteinExistence type="predicted"/>
<accession>A0AAW1TBA7</accession>
<name>A0AAW1TBA7_9CHLO</name>
<reference evidence="1 2" key="1">
    <citation type="journal article" date="2024" name="Nat. Commun.">
        <title>Phylogenomics reveals the evolutionary origins of lichenization in chlorophyte algae.</title>
        <authorList>
            <person name="Puginier C."/>
            <person name="Libourel C."/>
            <person name="Otte J."/>
            <person name="Skaloud P."/>
            <person name="Haon M."/>
            <person name="Grisel S."/>
            <person name="Petersen M."/>
            <person name="Berrin J.G."/>
            <person name="Delaux P.M."/>
            <person name="Dal Grande F."/>
            <person name="Keller J."/>
        </authorList>
    </citation>
    <scope>NUCLEOTIDE SEQUENCE [LARGE SCALE GENOMIC DNA]</scope>
    <source>
        <strain evidence="1 2">SAG 2523</strain>
    </source>
</reference>
<evidence type="ECO:0000313" key="1">
    <source>
        <dbReference type="EMBL" id="KAK9865649.1"/>
    </source>
</evidence>
<organism evidence="1 2">
    <name type="scientific">Apatococcus fuscideae</name>
    <dbReference type="NCBI Taxonomy" id="2026836"/>
    <lineage>
        <taxon>Eukaryota</taxon>
        <taxon>Viridiplantae</taxon>
        <taxon>Chlorophyta</taxon>
        <taxon>core chlorophytes</taxon>
        <taxon>Trebouxiophyceae</taxon>
        <taxon>Chlorellales</taxon>
        <taxon>Chlorellaceae</taxon>
        <taxon>Apatococcus</taxon>
    </lineage>
</organism>
<evidence type="ECO:0000313" key="2">
    <source>
        <dbReference type="Proteomes" id="UP001485043"/>
    </source>
</evidence>
<dbReference type="EMBL" id="JALJOV010000230">
    <property type="protein sequence ID" value="KAK9865649.1"/>
    <property type="molecule type" value="Genomic_DNA"/>
</dbReference>
<dbReference type="AlphaFoldDB" id="A0AAW1TBA7"/>
<gene>
    <name evidence="1" type="ORF">WJX84_007464</name>
</gene>
<dbReference type="Proteomes" id="UP001485043">
    <property type="component" value="Unassembled WGS sequence"/>
</dbReference>
<comment type="caution">
    <text evidence="1">The sequence shown here is derived from an EMBL/GenBank/DDBJ whole genome shotgun (WGS) entry which is preliminary data.</text>
</comment>
<protein>
    <submittedName>
        <fullName evidence="1">Uncharacterized protein</fullName>
    </submittedName>
</protein>